<name>A0A8S5ULU8_9CAUD</name>
<organism evidence="1">
    <name type="scientific">Myoviridae sp. ctCo31</name>
    <dbReference type="NCBI Taxonomy" id="2825053"/>
    <lineage>
        <taxon>Viruses</taxon>
        <taxon>Duplodnaviria</taxon>
        <taxon>Heunggongvirae</taxon>
        <taxon>Uroviricota</taxon>
        <taxon>Caudoviricetes</taxon>
    </lineage>
</organism>
<dbReference type="EMBL" id="BK016109">
    <property type="protein sequence ID" value="DAF95456.1"/>
    <property type="molecule type" value="Genomic_DNA"/>
</dbReference>
<protein>
    <submittedName>
        <fullName evidence="1">Neck protein</fullName>
    </submittedName>
</protein>
<reference evidence="1" key="1">
    <citation type="journal article" date="2021" name="Proc. Natl. Acad. Sci. U.S.A.">
        <title>A Catalog of Tens of Thousands of Viruses from Human Metagenomes Reveals Hidden Associations with Chronic Diseases.</title>
        <authorList>
            <person name="Tisza M.J."/>
            <person name="Buck C.B."/>
        </authorList>
    </citation>
    <scope>NUCLEOTIDE SEQUENCE</scope>
    <source>
        <strain evidence="1">CtCo31</strain>
    </source>
</reference>
<dbReference type="Pfam" id="PF11649">
    <property type="entry name" value="T4_neck-protein"/>
    <property type="match status" value="1"/>
</dbReference>
<sequence>MSVNDEITLQINPNLFNQQTGTFPKEGDLLYFPMDKALFEITWCTPRD</sequence>
<dbReference type="InterPro" id="IPR021674">
    <property type="entry name" value="Phage_T4_Gp14_neck-protein"/>
</dbReference>
<proteinExistence type="predicted"/>
<evidence type="ECO:0000313" key="1">
    <source>
        <dbReference type="EMBL" id="DAF95456.1"/>
    </source>
</evidence>
<accession>A0A8S5ULU8</accession>